<dbReference type="STRING" id="764298.STRMA_1309"/>
<comment type="caution">
    <text evidence="1">The sequence shown here is derived from an EMBL/GenBank/DDBJ whole genome shotgun (WGS) entry which is preliminary data.</text>
</comment>
<proteinExistence type="predicted"/>
<evidence type="ECO:0000313" key="1">
    <source>
        <dbReference type="EMBL" id="EHJ52499.1"/>
    </source>
</evidence>
<dbReference type="EMBL" id="AEUW02000001">
    <property type="protein sequence ID" value="EHJ52499.1"/>
    <property type="molecule type" value="Genomic_DNA"/>
</dbReference>
<dbReference type="AlphaFoldDB" id="G5JXF3"/>
<dbReference type="Proteomes" id="UP000003573">
    <property type="component" value="Unassembled WGS sequence"/>
</dbReference>
<gene>
    <name evidence="1" type="primary">blpK</name>
    <name evidence="1" type="ORF">STRMA_1309</name>
</gene>
<dbReference type="RefSeq" id="WP_003080571.1">
    <property type="nucleotide sequence ID" value="NZ_AEUW02000001.1"/>
</dbReference>
<protein>
    <submittedName>
        <fullName evidence="1">Bacteriocin BlpK</fullName>
    </submittedName>
</protein>
<reference evidence="1 2" key="1">
    <citation type="journal article" date="2014" name="Int. J. Syst. Evol. Microbiol.">
        <title>Phylogenomics and the dynamic genome evolution of the genus Streptococcus.</title>
        <authorList>
            <consortium name="The Broad Institute Genome Sequencing Platform"/>
            <person name="Richards V.P."/>
            <person name="Palmer S.R."/>
            <person name="Pavinski Bitar P.D."/>
            <person name="Qin X."/>
            <person name="Weinstock G.M."/>
            <person name="Highlander S.K."/>
            <person name="Town C.D."/>
            <person name="Burne R.A."/>
            <person name="Stanhope M.J."/>
        </authorList>
    </citation>
    <scope>NUCLEOTIDE SEQUENCE [LARGE SCALE GENOMIC DNA]</scope>
    <source>
        <strain evidence="1 2">NCTC 11558</strain>
    </source>
</reference>
<organism evidence="1 2">
    <name type="scientific">Streptococcus macacae NCTC 11558</name>
    <dbReference type="NCBI Taxonomy" id="764298"/>
    <lineage>
        <taxon>Bacteria</taxon>
        <taxon>Bacillati</taxon>
        <taxon>Bacillota</taxon>
        <taxon>Bacilli</taxon>
        <taxon>Lactobacillales</taxon>
        <taxon>Streptococcaceae</taxon>
        <taxon>Streptococcus</taxon>
    </lineage>
</organism>
<evidence type="ECO:0000313" key="2">
    <source>
        <dbReference type="Proteomes" id="UP000003573"/>
    </source>
</evidence>
<name>G5JXF3_9STRE</name>
<keyword evidence="2" id="KW-1185">Reference proteome</keyword>
<sequence>MIKAFDKFEMMDNEALATIEGAAAAVGIGALGGAIKGAVQTGTWQGAALKGVGYGIKGGLIYGATYGF</sequence>
<accession>G5JXF3</accession>